<dbReference type="Pfam" id="PF10604">
    <property type="entry name" value="Polyketide_cyc2"/>
    <property type="match status" value="1"/>
</dbReference>
<dbReference type="EMBL" id="BAAAFH010000003">
    <property type="protein sequence ID" value="GAA0874587.1"/>
    <property type="molecule type" value="Genomic_DNA"/>
</dbReference>
<evidence type="ECO:0000313" key="2">
    <source>
        <dbReference type="Proteomes" id="UP001501126"/>
    </source>
</evidence>
<sequence length="335" mass="38424">MKKFFLRLLLVIVFLIAALLITALFVKKEYSIVRSVQMETPKKVVYEYMADFSNFSKWSPWAEMDPDMKVEITGEKGAVGSLYAWEGNDDVGKGKMEIIRLTEDSIVIRLNFIEPFENEDITYYVISDEGEGTKVEWGMQGSSPYPFNLMMFVMGMEKQVGADFENGLGKLKKELAGLKAIKGDFEIEEIDFEPRYFIGKRDTLMFSEMGAFYSNNLGDIYAGILERGYEFKGAPSGLFFSWDEENDRTDMAAAVPITQERSIGNFETWKLGGKALRIVYFGDYEGSVKAHMAMDKYIEEHKLQVKMPVIEEYVTDPMTEPDTSKWQTNIFYLVE</sequence>
<dbReference type="Gene3D" id="3.30.530.20">
    <property type="match status" value="1"/>
</dbReference>
<evidence type="ECO:0008006" key="3">
    <source>
        <dbReference type="Google" id="ProtNLM"/>
    </source>
</evidence>
<protein>
    <recommendedName>
        <fullName evidence="3">Bacterial transcription activator effector binding domain-containing protein</fullName>
    </recommendedName>
</protein>
<dbReference type="InterPro" id="IPR011256">
    <property type="entry name" value="Reg_factor_effector_dom_sf"/>
</dbReference>
<dbReference type="SUPFAM" id="SSF55961">
    <property type="entry name" value="Bet v1-like"/>
    <property type="match status" value="1"/>
</dbReference>
<name>A0ABN1MMX2_9FLAO</name>
<gene>
    <name evidence="1" type="ORF">GCM10009118_09950</name>
</gene>
<keyword evidence="2" id="KW-1185">Reference proteome</keyword>
<evidence type="ECO:0000313" key="1">
    <source>
        <dbReference type="EMBL" id="GAA0874587.1"/>
    </source>
</evidence>
<proteinExistence type="predicted"/>
<dbReference type="Proteomes" id="UP001501126">
    <property type="component" value="Unassembled WGS sequence"/>
</dbReference>
<organism evidence="1 2">
    <name type="scientific">Wandonia haliotis</name>
    <dbReference type="NCBI Taxonomy" id="574963"/>
    <lineage>
        <taxon>Bacteria</taxon>
        <taxon>Pseudomonadati</taxon>
        <taxon>Bacteroidota</taxon>
        <taxon>Flavobacteriia</taxon>
        <taxon>Flavobacteriales</taxon>
        <taxon>Crocinitomicaceae</taxon>
        <taxon>Wandonia</taxon>
    </lineage>
</organism>
<dbReference type="InterPro" id="IPR019587">
    <property type="entry name" value="Polyketide_cyclase/dehydratase"/>
</dbReference>
<reference evidence="1 2" key="1">
    <citation type="journal article" date="2019" name="Int. J. Syst. Evol. Microbiol.">
        <title>The Global Catalogue of Microorganisms (GCM) 10K type strain sequencing project: providing services to taxonomists for standard genome sequencing and annotation.</title>
        <authorList>
            <consortium name="The Broad Institute Genomics Platform"/>
            <consortium name="The Broad Institute Genome Sequencing Center for Infectious Disease"/>
            <person name="Wu L."/>
            <person name="Ma J."/>
        </authorList>
    </citation>
    <scope>NUCLEOTIDE SEQUENCE [LARGE SCALE GENOMIC DNA]</scope>
    <source>
        <strain evidence="1 2">JCM 16083</strain>
    </source>
</reference>
<accession>A0ABN1MMX2</accession>
<dbReference type="SUPFAM" id="SSF55136">
    <property type="entry name" value="Probable bacterial effector-binding domain"/>
    <property type="match status" value="1"/>
</dbReference>
<comment type="caution">
    <text evidence="1">The sequence shown here is derived from an EMBL/GenBank/DDBJ whole genome shotgun (WGS) entry which is preliminary data.</text>
</comment>
<dbReference type="CDD" id="cd07818">
    <property type="entry name" value="SRPBCC_1"/>
    <property type="match status" value="1"/>
</dbReference>
<dbReference type="InterPro" id="IPR023393">
    <property type="entry name" value="START-like_dom_sf"/>
</dbReference>
<dbReference type="Gene3D" id="3.20.80.10">
    <property type="entry name" value="Regulatory factor, effector binding domain"/>
    <property type="match status" value="1"/>
</dbReference>
<dbReference type="RefSeq" id="WP_343785487.1">
    <property type="nucleotide sequence ID" value="NZ_BAAAFH010000003.1"/>
</dbReference>